<dbReference type="InterPro" id="IPR011050">
    <property type="entry name" value="Pectin_lyase_fold/virulence"/>
</dbReference>
<evidence type="ECO:0000313" key="6">
    <source>
        <dbReference type="EMBL" id="MCU6748443.1"/>
    </source>
</evidence>
<feature type="domain" description="SHIRT" evidence="5">
    <location>
        <begin position="600"/>
        <end position="680"/>
    </location>
</feature>
<keyword evidence="2" id="KW-0472">Membrane</keyword>
<dbReference type="Pfam" id="PF16403">
    <property type="entry name" value="Bact_surface_Ig-like"/>
    <property type="match status" value="1"/>
</dbReference>
<dbReference type="RefSeq" id="WP_059066245.1">
    <property type="nucleotide sequence ID" value="NZ_JAOQJX010000023.1"/>
</dbReference>
<proteinExistence type="predicted"/>
<sequence>MIQRKLKKKFSMLLALMLTFGTMFSGTMSVHAEEALQEVLSLSFDTDEVKKPVLGDTVPDSFNVQPNDGNSLTDDSEVFLSWRVKQADGTWDYAKPTSETVQFEAGKEYRLRFDIQNLKVTDGKAFPDNVPAVKVNDMNVSVVTDDNVTDSYYTKTDDTTVSFAMYSKSFKIENIILEVPPAETPEKTFIVTKDTDGSEIGRYDTLQETLGAINGDNKDKWNAYTVMVTRDYTEDDRAPVIPMNATVTVTSSPGNQFVITRADPGRAWSSKHFSLGGDASLILKNIILDGNNAMGGIYSDGGVGVHTRATTIILDKGTVIRNCLGRGSDPYTPWSGGAVVTLGNGKGVVTTIKEGARIENCKSSEGYDGGAAYIDVGTQLNVEGGVIEGCEAIGTEVTVGGSTRHSNGGAIMLHGTMNMTGGTISNNKTTASGGGIAVSDTGRLSITGGTIEGNNGAHGGGVFIQESTAETKIENATFTGNQAKYGGGIYLHKNAGINVSNSTFADNFAIQGGAIYTGNSDYGNPADTTKYQTVKLAGDVSFENNSASYGLYTPPENADEFTNLKFSKTSVTGKNIFPVDSLLTNYDINYINGNKVDPTEKYQILFEFKSTTADRDLPSDILDLLPDPISGIKKGDKVTLPIFADSEIKVEDGKWVFTGWKDGTEIVVNDNMLVVGEWKFSPNMSVINNVPTISANDVTLNVGDTFDPLSGVSATDKEDGGITLTKDNIIANDVDTSKAGIYHVTYKVTDKNGASAEKTITVTVKEKTTNKPQQPQKPNKPTKPNKQTKNPKTGDMSNISLFAFMFVGSSGALAVLFAKKRKRNKNV</sequence>
<reference evidence="6 7" key="1">
    <citation type="journal article" date="2021" name="ISME Commun">
        <title>Automated analysis of genomic sequences facilitates high-throughput and comprehensive description of bacteria.</title>
        <authorList>
            <person name="Hitch T.C.A."/>
        </authorList>
    </citation>
    <scope>NUCLEOTIDE SEQUENCE [LARGE SCALE GENOMIC DNA]</scope>
    <source>
        <strain evidence="6 7">H2_18</strain>
    </source>
</reference>
<keyword evidence="3" id="KW-0732">Signal</keyword>
<dbReference type="Gene3D" id="2.60.40.10">
    <property type="entry name" value="Immunoglobulins"/>
    <property type="match status" value="1"/>
</dbReference>
<evidence type="ECO:0000256" key="2">
    <source>
        <dbReference type="SAM" id="Phobius"/>
    </source>
</evidence>
<feature type="transmembrane region" description="Helical" evidence="2">
    <location>
        <begin position="799"/>
        <end position="818"/>
    </location>
</feature>
<comment type="caution">
    <text evidence="6">The sequence shown here is derived from an EMBL/GenBank/DDBJ whole genome shotgun (WGS) entry which is preliminary data.</text>
</comment>
<feature type="domain" description="Pesticidal crystal protein Cry22Aa Ig-like" evidence="4">
    <location>
        <begin position="695"/>
        <end position="764"/>
    </location>
</feature>
<evidence type="ECO:0000256" key="1">
    <source>
        <dbReference type="SAM" id="MobiDB-lite"/>
    </source>
</evidence>
<gene>
    <name evidence="6" type="ORF">OCV51_12385</name>
</gene>
<evidence type="ECO:0000256" key="3">
    <source>
        <dbReference type="SAM" id="SignalP"/>
    </source>
</evidence>
<dbReference type="Proteomes" id="UP001652394">
    <property type="component" value="Unassembled WGS sequence"/>
</dbReference>
<keyword evidence="7" id="KW-1185">Reference proteome</keyword>
<dbReference type="SUPFAM" id="SSF51126">
    <property type="entry name" value="Pectin lyase-like"/>
    <property type="match status" value="2"/>
</dbReference>
<feature type="region of interest" description="Disordered" evidence="1">
    <location>
        <begin position="763"/>
        <end position="794"/>
    </location>
</feature>
<feature type="compositionally biased region" description="Low complexity" evidence="1">
    <location>
        <begin position="770"/>
        <end position="793"/>
    </location>
</feature>
<dbReference type="InterPro" id="IPR017502">
    <property type="entry name" value="Sortase_SrtB_target"/>
</dbReference>
<protein>
    <submittedName>
        <fullName evidence="6">SHIRT domain-containing protein</fullName>
    </submittedName>
</protein>
<name>A0ABT2TDS8_9FIRM</name>
<dbReference type="Pfam" id="PF18655">
    <property type="entry name" value="SHIRT"/>
    <property type="match status" value="1"/>
</dbReference>
<evidence type="ECO:0000313" key="7">
    <source>
        <dbReference type="Proteomes" id="UP001652394"/>
    </source>
</evidence>
<evidence type="ECO:0000259" key="4">
    <source>
        <dbReference type="Pfam" id="PF16403"/>
    </source>
</evidence>
<dbReference type="NCBIfam" id="TIGR01167">
    <property type="entry name" value="LPXTG_anchor"/>
    <property type="match status" value="1"/>
</dbReference>
<accession>A0ABT2TDS8</accession>
<dbReference type="InterPro" id="IPR013783">
    <property type="entry name" value="Ig-like_fold"/>
</dbReference>
<dbReference type="SMART" id="SM00710">
    <property type="entry name" value="PbH1"/>
    <property type="match status" value="6"/>
</dbReference>
<dbReference type="InterPro" id="IPR041030">
    <property type="entry name" value="SHIRT"/>
</dbReference>
<feature type="chain" id="PRO_5046821273" evidence="3">
    <location>
        <begin position="26"/>
        <end position="827"/>
    </location>
</feature>
<dbReference type="NCBIfam" id="TIGR03063">
    <property type="entry name" value="srtB_target"/>
    <property type="match status" value="1"/>
</dbReference>
<dbReference type="InterPro" id="IPR006626">
    <property type="entry name" value="PbH1"/>
</dbReference>
<evidence type="ECO:0000259" key="5">
    <source>
        <dbReference type="Pfam" id="PF18655"/>
    </source>
</evidence>
<feature type="signal peptide" evidence="3">
    <location>
        <begin position="1"/>
        <end position="25"/>
    </location>
</feature>
<dbReference type="InterPro" id="IPR032179">
    <property type="entry name" value="Cry22Aa_Ig-like"/>
</dbReference>
<organism evidence="6 7">
    <name type="scientific">Faecalicatena acetigenes</name>
    <dbReference type="NCBI Taxonomy" id="2981790"/>
    <lineage>
        <taxon>Bacteria</taxon>
        <taxon>Bacillati</taxon>
        <taxon>Bacillota</taxon>
        <taxon>Clostridia</taxon>
        <taxon>Lachnospirales</taxon>
        <taxon>Lachnospiraceae</taxon>
        <taxon>Faecalicatena</taxon>
    </lineage>
</organism>
<keyword evidence="2" id="KW-0812">Transmembrane</keyword>
<dbReference type="EMBL" id="JAOQJX010000023">
    <property type="protein sequence ID" value="MCU6748443.1"/>
    <property type="molecule type" value="Genomic_DNA"/>
</dbReference>
<keyword evidence="2" id="KW-1133">Transmembrane helix</keyword>